<dbReference type="AlphaFoldDB" id="A0A699QF81"/>
<feature type="region of interest" description="Disordered" evidence="1">
    <location>
        <begin position="92"/>
        <end position="115"/>
    </location>
</feature>
<organism evidence="2">
    <name type="scientific">Tanacetum cinerariifolium</name>
    <name type="common">Dalmatian daisy</name>
    <name type="synonym">Chrysanthemum cinerariifolium</name>
    <dbReference type="NCBI Taxonomy" id="118510"/>
    <lineage>
        <taxon>Eukaryota</taxon>
        <taxon>Viridiplantae</taxon>
        <taxon>Streptophyta</taxon>
        <taxon>Embryophyta</taxon>
        <taxon>Tracheophyta</taxon>
        <taxon>Spermatophyta</taxon>
        <taxon>Magnoliopsida</taxon>
        <taxon>eudicotyledons</taxon>
        <taxon>Gunneridae</taxon>
        <taxon>Pentapetalae</taxon>
        <taxon>asterids</taxon>
        <taxon>campanulids</taxon>
        <taxon>Asterales</taxon>
        <taxon>Asteraceae</taxon>
        <taxon>Asteroideae</taxon>
        <taxon>Anthemideae</taxon>
        <taxon>Anthemidinae</taxon>
        <taxon>Tanacetum</taxon>
    </lineage>
</organism>
<reference evidence="2" key="1">
    <citation type="journal article" date="2019" name="Sci. Rep.">
        <title>Draft genome of Tanacetum cinerariifolium, the natural source of mosquito coil.</title>
        <authorList>
            <person name="Yamashiro T."/>
            <person name="Shiraishi A."/>
            <person name="Satake H."/>
            <person name="Nakayama K."/>
        </authorList>
    </citation>
    <scope>NUCLEOTIDE SEQUENCE</scope>
</reference>
<feature type="compositionally biased region" description="Basic and acidic residues" evidence="1">
    <location>
        <begin position="101"/>
        <end position="115"/>
    </location>
</feature>
<accession>A0A699QF81</accession>
<dbReference type="EMBL" id="BKCJ011009803">
    <property type="protein sequence ID" value="GFC66148.1"/>
    <property type="molecule type" value="Genomic_DNA"/>
</dbReference>
<proteinExistence type="predicted"/>
<name>A0A699QF81_TANCI</name>
<sequence length="115" mass="12859">NNLFQGGVAVSGYCLETDDTENPNMRSDCTTIRGATVSVDTLAQTCSAWKTFDTRDAPSSYSKQKYTSISEQPIQDIPIPDDVHVSNTEDTNATHLINIKPRQDWLKPIPEEERQ</sequence>
<gene>
    <name evidence="2" type="ORF">Tci_838118</name>
</gene>
<evidence type="ECO:0000313" key="2">
    <source>
        <dbReference type="EMBL" id="GFC66148.1"/>
    </source>
</evidence>
<protein>
    <submittedName>
        <fullName evidence="2">Uncharacterized protein</fullName>
    </submittedName>
</protein>
<feature type="non-terminal residue" evidence="2">
    <location>
        <position position="1"/>
    </location>
</feature>
<evidence type="ECO:0000256" key="1">
    <source>
        <dbReference type="SAM" id="MobiDB-lite"/>
    </source>
</evidence>
<comment type="caution">
    <text evidence="2">The sequence shown here is derived from an EMBL/GenBank/DDBJ whole genome shotgun (WGS) entry which is preliminary data.</text>
</comment>